<reference evidence="2 3" key="1">
    <citation type="submission" date="2019-11" db="EMBL/GenBank/DDBJ databases">
        <authorList>
            <person name="Zheng R.K."/>
            <person name="Sun C.M."/>
        </authorList>
    </citation>
    <scope>NUCLEOTIDE SEQUENCE [LARGE SCALE GENOMIC DNA]</scope>
    <source>
        <strain evidence="2 3">WC007</strain>
    </source>
</reference>
<dbReference type="Gene3D" id="3.30.9.10">
    <property type="entry name" value="D-Amino Acid Oxidase, subunit A, domain 2"/>
    <property type="match status" value="1"/>
</dbReference>
<dbReference type="KEGG" id="mcos:GM418_07480"/>
<dbReference type="Gene3D" id="3.50.50.60">
    <property type="entry name" value="FAD/NAD(P)-binding domain"/>
    <property type="match status" value="2"/>
</dbReference>
<evidence type="ECO:0000313" key="2">
    <source>
        <dbReference type="EMBL" id="QGY43505.1"/>
    </source>
</evidence>
<evidence type="ECO:0000259" key="1">
    <source>
        <dbReference type="Pfam" id="PF01266"/>
    </source>
</evidence>
<gene>
    <name evidence="2" type="ORF">GM418_07480</name>
</gene>
<name>A0A6I6JKX8_9BACT</name>
<dbReference type="SUPFAM" id="SSF54373">
    <property type="entry name" value="FAD-linked reductases, C-terminal domain"/>
    <property type="match status" value="1"/>
</dbReference>
<feature type="domain" description="FAD dependent oxidoreductase" evidence="1">
    <location>
        <begin position="3"/>
        <end position="396"/>
    </location>
</feature>
<accession>A0A6I6JKX8</accession>
<dbReference type="PANTHER" id="PTHR13847">
    <property type="entry name" value="SARCOSINE DEHYDROGENASE-RELATED"/>
    <property type="match status" value="1"/>
</dbReference>
<sequence>MSKVVVVGGGVIGLFSAWFLAKKGAEVTVIDKGDFSDGCSYGNAGLIVPSHVVPLASPGMLKKGVKNLFNSSSAVGFRFAPEKDLIRWYLKFVSVANERHVRNSIHILKELSLFSKDLFSEIKTSGELDFPLWKNGLLMLYQSEGTGADLQEEAKIARDAGLKVDELSLADILQLEPDAKPNVAGGFLYHSDNHLNPNVLMNVLKHTLQEKGIVFKPNCEVKKIQIESNKAVRIETENEDFDFDELVIAAGMWSRELLNQLHTKIDVQPGKGYSFVVNPSSPIHYPALLSDVNLAVTPLGNGAVRFGGGMEVGHKDYKINKRRVEKIIKSVGEFYPSEKQIEIKEKQIWQGHRPCSFDGLPYIGRVPKFQNIYVGTGHSMMGVTLGPVTGLLLSELISGERTSLDLKAFRIGR</sequence>
<proteinExistence type="predicted"/>
<evidence type="ECO:0000313" key="3">
    <source>
        <dbReference type="Proteomes" id="UP000428260"/>
    </source>
</evidence>
<dbReference type="InterPro" id="IPR006076">
    <property type="entry name" value="FAD-dep_OxRdtase"/>
</dbReference>
<dbReference type="InterPro" id="IPR036188">
    <property type="entry name" value="FAD/NAD-bd_sf"/>
</dbReference>
<protein>
    <submittedName>
        <fullName evidence="2">FAD-dependent oxidoreductase</fullName>
    </submittedName>
</protein>
<organism evidence="2 3">
    <name type="scientific">Maribellus comscasis</name>
    <dbReference type="NCBI Taxonomy" id="2681766"/>
    <lineage>
        <taxon>Bacteria</taxon>
        <taxon>Pseudomonadati</taxon>
        <taxon>Bacteroidota</taxon>
        <taxon>Bacteroidia</taxon>
        <taxon>Marinilabiliales</taxon>
        <taxon>Prolixibacteraceae</taxon>
        <taxon>Maribellus</taxon>
    </lineage>
</organism>
<dbReference type="EMBL" id="CP046401">
    <property type="protein sequence ID" value="QGY43505.1"/>
    <property type="molecule type" value="Genomic_DNA"/>
</dbReference>
<dbReference type="RefSeq" id="WP_158864700.1">
    <property type="nucleotide sequence ID" value="NZ_CP046401.1"/>
</dbReference>
<dbReference type="Pfam" id="PF01266">
    <property type="entry name" value="DAO"/>
    <property type="match status" value="1"/>
</dbReference>
<dbReference type="SUPFAM" id="SSF51905">
    <property type="entry name" value="FAD/NAD(P)-binding domain"/>
    <property type="match status" value="1"/>
</dbReference>
<keyword evidence="3" id="KW-1185">Reference proteome</keyword>
<dbReference type="Proteomes" id="UP000428260">
    <property type="component" value="Chromosome"/>
</dbReference>
<dbReference type="GO" id="GO:0005737">
    <property type="term" value="C:cytoplasm"/>
    <property type="evidence" value="ECO:0007669"/>
    <property type="project" value="TreeGrafter"/>
</dbReference>
<dbReference type="AlphaFoldDB" id="A0A6I6JKX8"/>